<dbReference type="RefSeq" id="WP_222578703.1">
    <property type="nucleotide sequence ID" value="NZ_JAHVHU010000004.1"/>
</dbReference>
<name>A0A953L807_9BACT</name>
<accession>A0A953L807</accession>
<sequence length="114" mass="12810">MDTLNAGDAIITYNESESKMVFEGSMRLANMKEYDVVSSFLRKSIDDTDDPVVLDLRLLQFLNSSGITTLSLFILSCKKAGKPQIKVLGSESISWQQKSISNFKKLWNDVEIVI</sequence>
<proteinExistence type="predicted"/>
<dbReference type="SUPFAM" id="SSF52091">
    <property type="entry name" value="SpoIIaa-like"/>
    <property type="match status" value="1"/>
</dbReference>
<dbReference type="NCBIfam" id="NF047705">
    <property type="entry name" value="slr1659_superfam"/>
    <property type="match status" value="1"/>
</dbReference>
<reference evidence="1" key="1">
    <citation type="submission" date="2021-06" db="EMBL/GenBank/DDBJ databases">
        <title>44 bacteria genomes isolated from Dapeng, Shenzhen.</title>
        <authorList>
            <person name="Zheng W."/>
            <person name="Yu S."/>
            <person name="Huang Y."/>
        </authorList>
    </citation>
    <scope>NUCLEOTIDE SEQUENCE</scope>
    <source>
        <strain evidence="1">DP5N28-2</strain>
    </source>
</reference>
<dbReference type="Proteomes" id="UP000753961">
    <property type="component" value="Unassembled WGS sequence"/>
</dbReference>
<keyword evidence="2" id="KW-1185">Reference proteome</keyword>
<evidence type="ECO:0000313" key="1">
    <source>
        <dbReference type="EMBL" id="MBY5957180.1"/>
    </source>
</evidence>
<dbReference type="EMBL" id="JAHVHU010000004">
    <property type="protein sequence ID" value="MBY5957180.1"/>
    <property type="molecule type" value="Genomic_DNA"/>
</dbReference>
<dbReference type="InterPro" id="IPR036513">
    <property type="entry name" value="STAS_dom_sf"/>
</dbReference>
<evidence type="ECO:0008006" key="3">
    <source>
        <dbReference type="Google" id="ProtNLM"/>
    </source>
</evidence>
<comment type="caution">
    <text evidence="1">The sequence shown here is derived from an EMBL/GenBank/DDBJ whole genome shotgun (WGS) entry which is preliminary data.</text>
</comment>
<dbReference type="AlphaFoldDB" id="A0A953L807"/>
<protein>
    <recommendedName>
        <fullName evidence="3">STAS domain-containing protein</fullName>
    </recommendedName>
</protein>
<organism evidence="1 2">
    <name type="scientific">Membranihabitans marinus</name>
    <dbReference type="NCBI Taxonomy" id="1227546"/>
    <lineage>
        <taxon>Bacteria</taxon>
        <taxon>Pseudomonadati</taxon>
        <taxon>Bacteroidota</taxon>
        <taxon>Saprospiria</taxon>
        <taxon>Saprospirales</taxon>
        <taxon>Saprospiraceae</taxon>
        <taxon>Membranihabitans</taxon>
    </lineage>
</organism>
<gene>
    <name evidence="1" type="ORF">KUV50_03470</name>
</gene>
<evidence type="ECO:0000313" key="2">
    <source>
        <dbReference type="Proteomes" id="UP000753961"/>
    </source>
</evidence>